<name>A0A7W1X7M1_9BACL</name>
<protein>
    <submittedName>
        <fullName evidence="1">Uncharacterized protein</fullName>
    </submittedName>
</protein>
<dbReference type="EMBL" id="JACEIP010000002">
    <property type="protein sequence ID" value="MBA4541593.1"/>
    <property type="molecule type" value="Genomic_DNA"/>
</dbReference>
<evidence type="ECO:0000313" key="1">
    <source>
        <dbReference type="EMBL" id="MBA4541593.1"/>
    </source>
</evidence>
<dbReference type="RefSeq" id="WP_160173855.1">
    <property type="nucleotide sequence ID" value="NZ_JACEIP010000002.1"/>
</dbReference>
<comment type="caution">
    <text evidence="1">The sequence shown here is derived from an EMBL/GenBank/DDBJ whole genome shotgun (WGS) entry which is preliminary data.</text>
</comment>
<keyword evidence="2" id="KW-1185">Reference proteome</keyword>
<dbReference type="AlphaFoldDB" id="A0A7W1X7M1"/>
<proteinExistence type="predicted"/>
<evidence type="ECO:0000313" key="2">
    <source>
        <dbReference type="Proteomes" id="UP000530514"/>
    </source>
</evidence>
<organism evidence="1 2">
    <name type="scientific">Thermoactinomyces daqus</name>
    <dbReference type="NCBI Taxonomy" id="1329516"/>
    <lineage>
        <taxon>Bacteria</taxon>
        <taxon>Bacillati</taxon>
        <taxon>Bacillota</taxon>
        <taxon>Bacilli</taxon>
        <taxon>Bacillales</taxon>
        <taxon>Thermoactinomycetaceae</taxon>
        <taxon>Thermoactinomyces</taxon>
    </lineage>
</organism>
<reference evidence="1 2" key="1">
    <citation type="submission" date="2020-07" db="EMBL/GenBank/DDBJ databases">
        <authorList>
            <person name="Feng H."/>
        </authorList>
    </citation>
    <scope>NUCLEOTIDE SEQUENCE [LARGE SCALE GENOMIC DNA]</scope>
    <source>
        <strain evidence="2">s-11</strain>
    </source>
</reference>
<dbReference type="Proteomes" id="UP000530514">
    <property type="component" value="Unassembled WGS sequence"/>
</dbReference>
<accession>A0A7W1X7M1</accession>
<gene>
    <name evidence="1" type="ORF">H1164_01560</name>
</gene>
<sequence>MILRWRVAWFLLIFCFMLLNACSGQGGKGSLSGKSEHWSAVFQYQMKDSVFEKKLIIRYLGSDAVMVGNVTYKLLKNGKVADTRNFVLGDNGQYEAVSFAQQAEDKPQELKLQLEWNNQTETVTLK</sequence>